<dbReference type="AlphaFoldDB" id="A0A3Q4I1J4"/>
<evidence type="ECO:0000313" key="2">
    <source>
        <dbReference type="Ensembl" id="ENSNBRP00000028551.1"/>
    </source>
</evidence>
<dbReference type="PANTHER" id="PTHR10845:SF43">
    <property type="entry name" value="REGULATOR OF G-PROTEIN SIGNALING 2"/>
    <property type="match status" value="1"/>
</dbReference>
<keyword evidence="3" id="KW-1185">Reference proteome</keyword>
<dbReference type="InterPro" id="IPR036305">
    <property type="entry name" value="RGS_sf"/>
</dbReference>
<feature type="domain" description="RGS" evidence="1">
    <location>
        <begin position="73"/>
        <end position="179"/>
    </location>
</feature>
<accession>A0A3Q4I1J4</accession>
<dbReference type="PROSITE" id="PS50132">
    <property type="entry name" value="RGS"/>
    <property type="match status" value="1"/>
</dbReference>
<dbReference type="SMART" id="SM00315">
    <property type="entry name" value="RGS"/>
    <property type="match status" value="1"/>
</dbReference>
<dbReference type="FunFam" id="1.10.167.10:FF:000001">
    <property type="entry name" value="Putative regulator of g-protein signaling 12"/>
    <property type="match status" value="1"/>
</dbReference>
<proteinExistence type="predicted"/>
<sequence length="191" mass="21882">MPTPIKHERKSPGRVNECSCKVQTQRGQTLQTGAGNHLLLRKPPLDTTRALMETWPCFSNLSLLPLCISHADGKIAFCIFLRSEFCDENIEFWSACEEFKKIKSRKEMASKANRIYEEFIKSEAPKEVNLDFHTKNAIAQSLHKPTATSFLVAQRKIYNLMENNSYPRFISSDLYKELYAAAAREDMDVKS</sequence>
<evidence type="ECO:0000313" key="3">
    <source>
        <dbReference type="Proteomes" id="UP000261580"/>
    </source>
</evidence>
<dbReference type="GeneTree" id="ENSGT00940000157937"/>
<name>A0A3Q4I1J4_NEOBR</name>
<organism evidence="2 3">
    <name type="scientific">Neolamprologus brichardi</name>
    <name type="common">Fairy cichlid</name>
    <name type="synonym">Lamprologus brichardi</name>
    <dbReference type="NCBI Taxonomy" id="32507"/>
    <lineage>
        <taxon>Eukaryota</taxon>
        <taxon>Metazoa</taxon>
        <taxon>Chordata</taxon>
        <taxon>Craniata</taxon>
        <taxon>Vertebrata</taxon>
        <taxon>Euteleostomi</taxon>
        <taxon>Actinopterygii</taxon>
        <taxon>Neopterygii</taxon>
        <taxon>Teleostei</taxon>
        <taxon>Neoteleostei</taxon>
        <taxon>Acanthomorphata</taxon>
        <taxon>Ovalentaria</taxon>
        <taxon>Cichlomorphae</taxon>
        <taxon>Cichliformes</taxon>
        <taxon>Cichlidae</taxon>
        <taxon>African cichlids</taxon>
        <taxon>Pseudocrenilabrinae</taxon>
        <taxon>Lamprologini</taxon>
        <taxon>Neolamprologus</taxon>
    </lineage>
</organism>
<dbReference type="InterPro" id="IPR024066">
    <property type="entry name" value="RGS_subdom1/3"/>
</dbReference>
<dbReference type="Bgee" id="ENSNBRG00000021750">
    <property type="expression patterns" value="Expressed in heart and 2 other cell types or tissues"/>
</dbReference>
<dbReference type="Ensembl" id="ENSNBRT00000029296.1">
    <property type="protein sequence ID" value="ENSNBRP00000028551.1"/>
    <property type="gene ID" value="ENSNBRG00000021750.1"/>
</dbReference>
<dbReference type="SUPFAM" id="SSF48097">
    <property type="entry name" value="Regulator of G-protein signaling, RGS"/>
    <property type="match status" value="1"/>
</dbReference>
<dbReference type="Gene3D" id="1.10.167.10">
    <property type="entry name" value="Regulator of G-protein Signalling 4, domain 2"/>
    <property type="match status" value="1"/>
</dbReference>
<dbReference type="Gene3D" id="1.10.196.10">
    <property type="match status" value="1"/>
</dbReference>
<dbReference type="Proteomes" id="UP000261580">
    <property type="component" value="Unassembled WGS sequence"/>
</dbReference>
<dbReference type="InterPro" id="IPR044926">
    <property type="entry name" value="RGS_subdomain_2"/>
</dbReference>
<dbReference type="PRINTS" id="PR01301">
    <property type="entry name" value="RGSPROTEIN"/>
</dbReference>
<reference evidence="2" key="2">
    <citation type="submission" date="2025-09" db="UniProtKB">
        <authorList>
            <consortium name="Ensembl"/>
        </authorList>
    </citation>
    <scope>IDENTIFICATION</scope>
</reference>
<reference evidence="2" key="1">
    <citation type="submission" date="2025-08" db="UniProtKB">
        <authorList>
            <consortium name="Ensembl"/>
        </authorList>
    </citation>
    <scope>IDENTIFICATION</scope>
</reference>
<dbReference type="PANTHER" id="PTHR10845">
    <property type="entry name" value="REGULATOR OF G PROTEIN SIGNALING"/>
    <property type="match status" value="1"/>
</dbReference>
<dbReference type="Pfam" id="PF00615">
    <property type="entry name" value="RGS"/>
    <property type="match status" value="1"/>
</dbReference>
<evidence type="ECO:0000259" key="1">
    <source>
        <dbReference type="PROSITE" id="PS50132"/>
    </source>
</evidence>
<dbReference type="STRING" id="32507.ENSNBRP00000028551"/>
<protein>
    <submittedName>
        <fullName evidence="2">Regulator of G protein signaling 2</fullName>
    </submittedName>
</protein>
<dbReference type="InterPro" id="IPR016137">
    <property type="entry name" value="RGS"/>
</dbReference>